<dbReference type="Gene3D" id="3.20.20.140">
    <property type="entry name" value="Metal-dependent hydrolases"/>
    <property type="match status" value="1"/>
</dbReference>
<name>A0AAW4L286_9BACT</name>
<sequence>MQLNEFRLFDAHLHIIDNRFPLVPNNGYLPDEFTCAMYREQMQRYNLAGGAVVSGSFQAFDQSYLKEALQTLGPGFVGVTQLAATVSDEELLELDAAGVRAVRFNLKRGGSEEVSQLDRMARRVYELCRWHVELYVDSKELPGLYMTLSGLPAVSIDHLGLSSAGLPMLIKLAGKGVRVKATGFGRLDFDPATALKDIHSANPEALMFGSDLPSTRAPRPYDHSDFSLVVDTLGPEAASRVFYGNAAAFYLSRKPFDSAG</sequence>
<dbReference type="PANTHER" id="PTHR35563">
    <property type="entry name" value="BARREL METAL-DEPENDENT HYDROLASE, PUTATIVE (AFU_ORTHOLOGUE AFUA_1G16240)-RELATED"/>
    <property type="match status" value="1"/>
</dbReference>
<evidence type="ECO:0000313" key="3">
    <source>
        <dbReference type="Proteomes" id="UP000811899"/>
    </source>
</evidence>
<gene>
    <name evidence="2" type="ORF">KI809_08335</name>
</gene>
<dbReference type="AlphaFoldDB" id="A0AAW4L286"/>
<proteinExistence type="predicted"/>
<accession>A0AAW4L286</accession>
<dbReference type="SUPFAM" id="SSF51556">
    <property type="entry name" value="Metallo-dependent hydrolases"/>
    <property type="match status" value="1"/>
</dbReference>
<organism evidence="2 3">
    <name type="scientific">Geoanaerobacter pelophilus</name>
    <dbReference type="NCBI Taxonomy" id="60036"/>
    <lineage>
        <taxon>Bacteria</taxon>
        <taxon>Pseudomonadati</taxon>
        <taxon>Thermodesulfobacteriota</taxon>
        <taxon>Desulfuromonadia</taxon>
        <taxon>Geobacterales</taxon>
        <taxon>Geobacteraceae</taxon>
        <taxon>Geoanaerobacter</taxon>
    </lineage>
</organism>
<dbReference type="GO" id="GO:0016787">
    <property type="term" value="F:hydrolase activity"/>
    <property type="evidence" value="ECO:0007669"/>
    <property type="project" value="InterPro"/>
</dbReference>
<dbReference type="EMBL" id="JAHCVJ010000003">
    <property type="protein sequence ID" value="MBT0664307.1"/>
    <property type="molecule type" value="Genomic_DNA"/>
</dbReference>
<dbReference type="InterPro" id="IPR032466">
    <property type="entry name" value="Metal_Hydrolase"/>
</dbReference>
<evidence type="ECO:0000259" key="1">
    <source>
        <dbReference type="Pfam" id="PF04909"/>
    </source>
</evidence>
<dbReference type="Proteomes" id="UP000811899">
    <property type="component" value="Unassembled WGS sequence"/>
</dbReference>
<protein>
    <submittedName>
        <fullName evidence="2">Amidohydrolase family protein</fullName>
    </submittedName>
</protein>
<comment type="caution">
    <text evidence="2">The sequence shown here is derived from an EMBL/GenBank/DDBJ whole genome shotgun (WGS) entry which is preliminary data.</text>
</comment>
<dbReference type="Pfam" id="PF04909">
    <property type="entry name" value="Amidohydro_2"/>
    <property type="match status" value="1"/>
</dbReference>
<dbReference type="InterPro" id="IPR006680">
    <property type="entry name" value="Amidohydro-rel"/>
</dbReference>
<keyword evidence="3" id="KW-1185">Reference proteome</keyword>
<dbReference type="PANTHER" id="PTHR35563:SF2">
    <property type="entry name" value="BARREL METAL-DEPENDENT HYDROLASE, PUTATIVE (AFU_ORTHOLOGUE AFUA_1G16240)-RELATED"/>
    <property type="match status" value="1"/>
</dbReference>
<reference evidence="2 3" key="1">
    <citation type="submission" date="2021-05" db="EMBL/GenBank/DDBJ databases">
        <title>The draft genome of Geobacter pelophilus DSM 12255.</title>
        <authorList>
            <person name="Xu Z."/>
            <person name="Masuda Y."/>
            <person name="Itoh H."/>
            <person name="Senoo K."/>
        </authorList>
    </citation>
    <scope>NUCLEOTIDE SEQUENCE [LARGE SCALE GENOMIC DNA]</scope>
    <source>
        <strain evidence="2 3">DSM 12255</strain>
    </source>
</reference>
<dbReference type="InterPro" id="IPR052358">
    <property type="entry name" value="Aro_Compnd_Degr_Hydrolases"/>
</dbReference>
<dbReference type="RefSeq" id="WP_214171091.1">
    <property type="nucleotide sequence ID" value="NZ_JAHCVJ010000003.1"/>
</dbReference>
<evidence type="ECO:0000313" key="2">
    <source>
        <dbReference type="EMBL" id="MBT0664307.1"/>
    </source>
</evidence>
<feature type="domain" description="Amidohydrolase-related" evidence="1">
    <location>
        <begin position="10"/>
        <end position="250"/>
    </location>
</feature>